<gene>
    <name evidence="1" type="ORF">O3P69_018231</name>
</gene>
<dbReference type="AlphaFoldDB" id="A0AAW0TLK9"/>
<keyword evidence="2" id="KW-1185">Reference proteome</keyword>
<name>A0AAW0TLK9_SCYPA</name>
<proteinExistence type="predicted"/>
<dbReference type="EMBL" id="JARAKH010000030">
    <property type="protein sequence ID" value="KAK8387547.1"/>
    <property type="molecule type" value="Genomic_DNA"/>
</dbReference>
<sequence length="127" mass="14139">MEQEEEEEEEEKKKYRVGVHVRARSEVGIINRCGGRVGREGEGGKLGLPLSLTAPCGHLDGGCRCPHSPIILRLELYVLWRSGVAAAISSLAREGVMVPRSRRRYPKLLSIGGTLYRTQRPQMLLLC</sequence>
<comment type="caution">
    <text evidence="1">The sequence shown here is derived from an EMBL/GenBank/DDBJ whole genome shotgun (WGS) entry which is preliminary data.</text>
</comment>
<organism evidence="1 2">
    <name type="scientific">Scylla paramamosain</name>
    <name type="common">Mud crab</name>
    <dbReference type="NCBI Taxonomy" id="85552"/>
    <lineage>
        <taxon>Eukaryota</taxon>
        <taxon>Metazoa</taxon>
        <taxon>Ecdysozoa</taxon>
        <taxon>Arthropoda</taxon>
        <taxon>Crustacea</taxon>
        <taxon>Multicrustacea</taxon>
        <taxon>Malacostraca</taxon>
        <taxon>Eumalacostraca</taxon>
        <taxon>Eucarida</taxon>
        <taxon>Decapoda</taxon>
        <taxon>Pleocyemata</taxon>
        <taxon>Brachyura</taxon>
        <taxon>Eubrachyura</taxon>
        <taxon>Portunoidea</taxon>
        <taxon>Portunidae</taxon>
        <taxon>Portuninae</taxon>
        <taxon>Scylla</taxon>
    </lineage>
</organism>
<reference evidence="1 2" key="1">
    <citation type="submission" date="2023-03" db="EMBL/GenBank/DDBJ databases">
        <title>High-quality genome of Scylla paramamosain provides insights in environmental adaptation.</title>
        <authorList>
            <person name="Zhang L."/>
        </authorList>
    </citation>
    <scope>NUCLEOTIDE SEQUENCE [LARGE SCALE GENOMIC DNA]</scope>
    <source>
        <strain evidence="1">LZ_2023a</strain>
        <tissue evidence="1">Muscle</tissue>
    </source>
</reference>
<dbReference type="Proteomes" id="UP001487740">
    <property type="component" value="Unassembled WGS sequence"/>
</dbReference>
<evidence type="ECO:0000313" key="1">
    <source>
        <dbReference type="EMBL" id="KAK8387547.1"/>
    </source>
</evidence>
<accession>A0AAW0TLK9</accession>
<evidence type="ECO:0000313" key="2">
    <source>
        <dbReference type="Proteomes" id="UP001487740"/>
    </source>
</evidence>
<protein>
    <submittedName>
        <fullName evidence="1">Uncharacterized protein</fullName>
    </submittedName>
</protein>